<dbReference type="EMBL" id="CP001618">
    <property type="protein sequence ID" value="ACQ80825.1"/>
    <property type="molecule type" value="Genomic_DNA"/>
</dbReference>
<feature type="transmembrane region" description="Helical" evidence="6">
    <location>
        <begin position="52"/>
        <end position="73"/>
    </location>
</feature>
<comment type="subcellular location">
    <subcellularLocation>
        <location evidence="1">Cell membrane</location>
        <topology evidence="1">Multi-pass membrane protein</topology>
    </subcellularLocation>
</comment>
<keyword evidence="3 6" id="KW-0812">Transmembrane</keyword>
<evidence type="ECO:0000256" key="6">
    <source>
        <dbReference type="SAM" id="Phobius"/>
    </source>
</evidence>
<accession>C5BXE2</accession>
<dbReference type="OrthoDB" id="9117841at2"/>
<keyword evidence="8" id="KW-1185">Reference proteome</keyword>
<dbReference type="GO" id="GO:0022857">
    <property type="term" value="F:transmembrane transporter activity"/>
    <property type="evidence" value="ECO:0007669"/>
    <property type="project" value="InterPro"/>
</dbReference>
<organism evidence="7 8">
    <name type="scientific">Beutenbergia cavernae (strain ATCC BAA-8 / DSM 12333 / CCUG 43141 / JCM 11478 / NBRC 16432 / NCIMB 13614 / HKI 0122)</name>
    <dbReference type="NCBI Taxonomy" id="471853"/>
    <lineage>
        <taxon>Bacteria</taxon>
        <taxon>Bacillati</taxon>
        <taxon>Actinomycetota</taxon>
        <taxon>Actinomycetes</taxon>
        <taxon>Micrococcales</taxon>
        <taxon>Beutenbergiaceae</taxon>
        <taxon>Beutenbergia</taxon>
    </lineage>
</organism>
<dbReference type="InterPro" id="IPR050367">
    <property type="entry name" value="APC_superfamily"/>
</dbReference>
<keyword evidence="4 6" id="KW-1133">Transmembrane helix</keyword>
<feature type="transmembrane region" description="Helical" evidence="6">
    <location>
        <begin position="327"/>
        <end position="344"/>
    </location>
</feature>
<gene>
    <name evidence="7" type="ordered locus">Bcav_2580</name>
</gene>
<evidence type="ECO:0000313" key="8">
    <source>
        <dbReference type="Proteomes" id="UP000007962"/>
    </source>
</evidence>
<evidence type="ECO:0000313" key="7">
    <source>
        <dbReference type="EMBL" id="ACQ80825.1"/>
    </source>
</evidence>
<dbReference type="PANTHER" id="PTHR42770">
    <property type="entry name" value="AMINO ACID TRANSPORTER-RELATED"/>
    <property type="match status" value="1"/>
</dbReference>
<evidence type="ECO:0000256" key="4">
    <source>
        <dbReference type="ARBA" id="ARBA00022989"/>
    </source>
</evidence>
<dbReference type="KEGG" id="bcv:Bcav_2580"/>
<dbReference type="HOGENOM" id="CLU_007946_18_1_11"/>
<dbReference type="PIRSF" id="PIRSF006060">
    <property type="entry name" value="AA_transporter"/>
    <property type="match status" value="1"/>
</dbReference>
<dbReference type="AlphaFoldDB" id="C5BXE2"/>
<dbReference type="STRING" id="471853.Bcav_2580"/>
<dbReference type="Pfam" id="PF13520">
    <property type="entry name" value="AA_permease_2"/>
    <property type="match status" value="1"/>
</dbReference>
<protein>
    <submittedName>
        <fullName evidence="7">Amino acid permease-associated region</fullName>
    </submittedName>
</protein>
<feature type="transmembrane region" description="Helical" evidence="6">
    <location>
        <begin position="275"/>
        <end position="295"/>
    </location>
</feature>
<feature type="transmembrane region" description="Helical" evidence="6">
    <location>
        <begin position="402"/>
        <end position="419"/>
    </location>
</feature>
<reference evidence="7 8" key="1">
    <citation type="journal article" date="2009" name="Stand. Genomic Sci.">
        <title>Complete genome sequence of Beutenbergia cavernae type strain (HKI 0122).</title>
        <authorList>
            <person name="Land M."/>
            <person name="Pukall R."/>
            <person name="Abt B."/>
            <person name="Goker M."/>
            <person name="Rohde M."/>
            <person name="Glavina Del Rio T."/>
            <person name="Tice H."/>
            <person name="Copeland A."/>
            <person name="Cheng J.F."/>
            <person name="Lucas S."/>
            <person name="Chen F."/>
            <person name="Nolan M."/>
            <person name="Bruce D."/>
            <person name="Goodwin L."/>
            <person name="Pitluck S."/>
            <person name="Ivanova N."/>
            <person name="Mavromatis K."/>
            <person name="Ovchinnikova G."/>
            <person name="Pati A."/>
            <person name="Chen A."/>
            <person name="Palaniappan K."/>
            <person name="Hauser L."/>
            <person name="Chang Y.J."/>
            <person name="Jefferies C.C."/>
            <person name="Saunders E."/>
            <person name="Brettin T."/>
            <person name="Detter J.C."/>
            <person name="Han C."/>
            <person name="Chain P."/>
            <person name="Bristow J."/>
            <person name="Eisen J.A."/>
            <person name="Markowitz V."/>
            <person name="Hugenholtz P."/>
            <person name="Kyrpides N.C."/>
            <person name="Klenk H.P."/>
            <person name="Lapidus A."/>
        </authorList>
    </citation>
    <scope>NUCLEOTIDE SEQUENCE [LARGE SCALE GENOMIC DNA]</scope>
    <source>
        <strain evidence="8">ATCC BAA-8 / DSM 12333 / NBRC 16432</strain>
    </source>
</reference>
<feature type="transmembrane region" description="Helical" evidence="6">
    <location>
        <begin position="350"/>
        <end position="371"/>
    </location>
</feature>
<dbReference type="GO" id="GO:0005886">
    <property type="term" value="C:plasma membrane"/>
    <property type="evidence" value="ECO:0007669"/>
    <property type="project" value="UniProtKB-SubCell"/>
</dbReference>
<evidence type="ECO:0000256" key="1">
    <source>
        <dbReference type="ARBA" id="ARBA00004651"/>
    </source>
</evidence>
<proteinExistence type="predicted"/>
<dbReference type="Proteomes" id="UP000007962">
    <property type="component" value="Chromosome"/>
</dbReference>
<evidence type="ECO:0000256" key="3">
    <source>
        <dbReference type="ARBA" id="ARBA00022692"/>
    </source>
</evidence>
<feature type="transmembrane region" description="Helical" evidence="6">
    <location>
        <begin position="378"/>
        <end position="396"/>
    </location>
</feature>
<dbReference type="Gene3D" id="1.20.1740.10">
    <property type="entry name" value="Amino acid/polyamine transporter I"/>
    <property type="match status" value="1"/>
</dbReference>
<dbReference type="PANTHER" id="PTHR42770:SF13">
    <property type="entry name" value="L-METHIONINE_BRANCHED-CHAIN AMINO ACID EXPORTER YJEH"/>
    <property type="match status" value="1"/>
</dbReference>
<feature type="transmembrane region" description="Helical" evidence="6">
    <location>
        <begin position="21"/>
        <end position="40"/>
    </location>
</feature>
<evidence type="ECO:0000256" key="2">
    <source>
        <dbReference type="ARBA" id="ARBA00022475"/>
    </source>
</evidence>
<feature type="transmembrane region" description="Helical" evidence="6">
    <location>
        <begin position="153"/>
        <end position="172"/>
    </location>
</feature>
<feature type="transmembrane region" description="Helical" evidence="6">
    <location>
        <begin position="192"/>
        <end position="210"/>
    </location>
</feature>
<keyword evidence="5 6" id="KW-0472">Membrane</keyword>
<dbReference type="InterPro" id="IPR002293">
    <property type="entry name" value="AA/rel_permease1"/>
</dbReference>
<feature type="transmembrane region" description="Helical" evidence="6">
    <location>
        <begin position="94"/>
        <end position="117"/>
    </location>
</feature>
<name>C5BXE2_BEUC1</name>
<evidence type="ECO:0000256" key="5">
    <source>
        <dbReference type="ARBA" id="ARBA00023136"/>
    </source>
</evidence>
<sequence>MSSAARPAPVRRTGLGPAQATALYVGAVLGTGVIGLPALAADAAGPASLVAWLFLVVASVPLAATFAALGARYPDSGGVSTYARRAFGDRAADLVGWTFWAAIPPGAPAAALFAGAYVEAAVGGGTRTVVLTGAAVLVAAFAVNWAGVRVAGWVQLALAATLVVFLLVAVLGSLDAADPAGFVPFAPHGWTAIVPAAALLVWSFVGWEAITHLTGEFRDPGRDVPRATAAALVVVGVIYLAVAFAVVAVLGARAGEDAAPLAELFAVALGAHGRAVAAVVAVLLTFGVLNAYVAGAAKLGAALARDGALPAWLARGSRAGEVPRRSLVVITVASGAMLALSVTLELDLATLVRLATACFVVVYGVGVLAALRLLPVRGAGWWAAVTSLVVVVALLVASGAYLAWPAAIAASAWGVTVLARRWRAATAP</sequence>
<feature type="transmembrane region" description="Helical" evidence="6">
    <location>
        <begin position="231"/>
        <end position="255"/>
    </location>
</feature>
<dbReference type="eggNOG" id="COG0531">
    <property type="taxonomic scope" value="Bacteria"/>
</dbReference>
<keyword evidence="2" id="KW-1003">Cell membrane</keyword>
<feature type="transmembrane region" description="Helical" evidence="6">
    <location>
        <begin position="129"/>
        <end position="146"/>
    </location>
</feature>
<dbReference type="RefSeq" id="WP_015883065.1">
    <property type="nucleotide sequence ID" value="NC_012669.1"/>
</dbReference>